<sequence length="467" mass="51952">MQSSYFETFSHPEGLHWDNNWDALGAPPKDPTPFNNQGFWPSMRDPVQPYPGVPQLQTESLPSFSHTGLSSNGFSSSFYPLPALSNVPSGPPIQEAPPIPTAGGEISGSLHPVQHSREEYSRNPDLFINSMVPNPTDPTLRLVLRNDILPSEWWCENKKEPPNALDIFTDKLPVKPRQFECRFCGKKGAVALIGKALDLRGTYHANISLVQAVFLPRPISSRTAPSTRKTAVTGPYRGIWRTTLRWSLFKGPPQGYGMIPFHILAPDSQIPMLPQVSQGRLSMAGIANLWSTSNVSWWRSMAKVVPDPKNAYPFFRFKPDTLSKMREPVPDLTQTTYDYPDESAFSSLASSISSMRDFEPPVDPVISPSIDPVIRNHPVSSIRTSSGEDNIPVVSKKRKASEFDFGTTLNSNISTVPPVFGINYRINIPSRNVPQSNHIFVKQMLPSPEQEALRGKVRGQSVQMHLL</sequence>
<protein>
    <submittedName>
        <fullName evidence="1">2035_t:CDS:1</fullName>
    </submittedName>
</protein>
<evidence type="ECO:0000313" key="1">
    <source>
        <dbReference type="EMBL" id="CAG8590071.1"/>
    </source>
</evidence>
<accession>A0ACA9MGV0</accession>
<gene>
    <name evidence="1" type="ORF">ACOLOM_LOCUS6285</name>
</gene>
<proteinExistence type="predicted"/>
<name>A0ACA9MGV0_9GLOM</name>
<reference evidence="1" key="1">
    <citation type="submission" date="2021-06" db="EMBL/GenBank/DDBJ databases">
        <authorList>
            <person name="Kallberg Y."/>
            <person name="Tangrot J."/>
            <person name="Rosling A."/>
        </authorList>
    </citation>
    <scope>NUCLEOTIDE SEQUENCE</scope>
    <source>
        <strain evidence="1">CL356</strain>
    </source>
</reference>
<dbReference type="Proteomes" id="UP000789525">
    <property type="component" value="Unassembled WGS sequence"/>
</dbReference>
<evidence type="ECO:0000313" key="2">
    <source>
        <dbReference type="Proteomes" id="UP000789525"/>
    </source>
</evidence>
<organism evidence="1 2">
    <name type="scientific">Acaulospora colombiana</name>
    <dbReference type="NCBI Taxonomy" id="27376"/>
    <lineage>
        <taxon>Eukaryota</taxon>
        <taxon>Fungi</taxon>
        <taxon>Fungi incertae sedis</taxon>
        <taxon>Mucoromycota</taxon>
        <taxon>Glomeromycotina</taxon>
        <taxon>Glomeromycetes</taxon>
        <taxon>Diversisporales</taxon>
        <taxon>Acaulosporaceae</taxon>
        <taxon>Acaulospora</taxon>
    </lineage>
</organism>
<dbReference type="EMBL" id="CAJVPT010012778">
    <property type="protein sequence ID" value="CAG8590071.1"/>
    <property type="molecule type" value="Genomic_DNA"/>
</dbReference>
<keyword evidence="2" id="KW-1185">Reference proteome</keyword>
<comment type="caution">
    <text evidence="1">The sequence shown here is derived from an EMBL/GenBank/DDBJ whole genome shotgun (WGS) entry which is preliminary data.</text>
</comment>